<gene>
    <name evidence="2" type="ORF">Tco_1055713</name>
</gene>
<evidence type="ECO:0000313" key="2">
    <source>
        <dbReference type="EMBL" id="GJT81371.1"/>
    </source>
</evidence>
<reference evidence="2" key="2">
    <citation type="submission" date="2022-01" db="EMBL/GenBank/DDBJ databases">
        <authorList>
            <person name="Yamashiro T."/>
            <person name="Shiraishi A."/>
            <person name="Satake H."/>
            <person name="Nakayama K."/>
        </authorList>
    </citation>
    <scope>NUCLEOTIDE SEQUENCE</scope>
</reference>
<evidence type="ECO:0000256" key="1">
    <source>
        <dbReference type="SAM" id="MobiDB-lite"/>
    </source>
</evidence>
<comment type="caution">
    <text evidence="2">The sequence shown here is derived from an EMBL/GenBank/DDBJ whole genome shotgun (WGS) entry which is preliminary data.</text>
</comment>
<proteinExistence type="predicted"/>
<accession>A0ABQ5H1L9</accession>
<evidence type="ECO:0000313" key="3">
    <source>
        <dbReference type="Proteomes" id="UP001151760"/>
    </source>
</evidence>
<dbReference type="EMBL" id="BQNB010019076">
    <property type="protein sequence ID" value="GJT81371.1"/>
    <property type="molecule type" value="Genomic_DNA"/>
</dbReference>
<keyword evidence="3" id="KW-1185">Reference proteome</keyword>
<feature type="compositionally biased region" description="Polar residues" evidence="1">
    <location>
        <begin position="78"/>
        <end position="107"/>
    </location>
</feature>
<feature type="region of interest" description="Disordered" evidence="1">
    <location>
        <begin position="78"/>
        <end position="118"/>
    </location>
</feature>
<protein>
    <submittedName>
        <fullName evidence="2">Uncharacterized protein</fullName>
    </submittedName>
</protein>
<organism evidence="2 3">
    <name type="scientific">Tanacetum coccineum</name>
    <dbReference type="NCBI Taxonomy" id="301880"/>
    <lineage>
        <taxon>Eukaryota</taxon>
        <taxon>Viridiplantae</taxon>
        <taxon>Streptophyta</taxon>
        <taxon>Embryophyta</taxon>
        <taxon>Tracheophyta</taxon>
        <taxon>Spermatophyta</taxon>
        <taxon>Magnoliopsida</taxon>
        <taxon>eudicotyledons</taxon>
        <taxon>Gunneridae</taxon>
        <taxon>Pentapetalae</taxon>
        <taxon>asterids</taxon>
        <taxon>campanulids</taxon>
        <taxon>Asterales</taxon>
        <taxon>Asteraceae</taxon>
        <taxon>Asteroideae</taxon>
        <taxon>Anthemideae</taxon>
        <taxon>Anthemidinae</taxon>
        <taxon>Tanacetum</taxon>
    </lineage>
</organism>
<feature type="region of interest" description="Disordered" evidence="1">
    <location>
        <begin position="151"/>
        <end position="172"/>
    </location>
</feature>
<sequence>MHSSKKKELSIKPLLLEHLNRTTLLKDKTVLSLRLLARCSQLLNFFCSVRMKQLQPHAILKTDLSSSRHMRKWGYVHSGTSSVNKSSSPTDNSKQQDTLPTTNIQSSTEPTTPTTTVHAEENNDNQAEDAHFQPYEFVNPFCTPVQEIAESSSRNVDNSNMHTFYQPHQSEH</sequence>
<reference evidence="2" key="1">
    <citation type="journal article" date="2022" name="Int. J. Mol. Sci.">
        <title>Draft Genome of Tanacetum Coccineum: Genomic Comparison of Closely Related Tanacetum-Family Plants.</title>
        <authorList>
            <person name="Yamashiro T."/>
            <person name="Shiraishi A."/>
            <person name="Nakayama K."/>
            <person name="Satake H."/>
        </authorList>
    </citation>
    <scope>NUCLEOTIDE SEQUENCE</scope>
</reference>
<dbReference type="Proteomes" id="UP001151760">
    <property type="component" value="Unassembled WGS sequence"/>
</dbReference>
<name>A0ABQ5H1L9_9ASTR</name>